<dbReference type="GO" id="GO:0006508">
    <property type="term" value="P:proteolysis"/>
    <property type="evidence" value="ECO:0007669"/>
    <property type="project" value="UniProtKB-KW"/>
</dbReference>
<comment type="caution">
    <text evidence="5">The sequence shown here is derived from an EMBL/GenBank/DDBJ whole genome shotgun (WGS) entry which is preliminary data.</text>
</comment>
<dbReference type="PANTHER" id="PTHR10264:SF19">
    <property type="entry name" value="AT06885P-RELATED"/>
    <property type="match status" value="1"/>
</dbReference>
<dbReference type="EMBL" id="PUGF01000013">
    <property type="protein sequence ID" value="PRC92483.1"/>
    <property type="molecule type" value="Genomic_DNA"/>
</dbReference>
<keyword evidence="6" id="KW-1185">Reference proteome</keyword>
<dbReference type="InterPro" id="IPR043202">
    <property type="entry name" value="Band-7_stomatin-like"/>
</dbReference>
<organism evidence="5 6">
    <name type="scientific">Solimicrobium silvestre</name>
    <dbReference type="NCBI Taxonomy" id="2099400"/>
    <lineage>
        <taxon>Bacteria</taxon>
        <taxon>Pseudomonadati</taxon>
        <taxon>Pseudomonadota</taxon>
        <taxon>Betaproteobacteria</taxon>
        <taxon>Burkholderiales</taxon>
        <taxon>Oxalobacteraceae</taxon>
        <taxon>Solimicrobium</taxon>
    </lineage>
</organism>
<dbReference type="PANTHER" id="PTHR10264">
    <property type="entry name" value="BAND 7 PROTEIN-RELATED"/>
    <property type="match status" value="1"/>
</dbReference>
<proteinExistence type="inferred from homology"/>
<comment type="subcellular location">
    <subcellularLocation>
        <location evidence="1">Membrane</location>
        <topology evidence="1">Single-pass membrane protein</topology>
    </subcellularLocation>
</comment>
<protein>
    <submittedName>
        <fullName evidence="5">Membrane protease subunit stomatin/prohibitin-like protein</fullName>
    </submittedName>
</protein>
<dbReference type="FunFam" id="3.30.479.30:FF:000004">
    <property type="entry name" value="Putative membrane protease family, stomatin"/>
    <property type="match status" value="1"/>
</dbReference>
<dbReference type="InterPro" id="IPR001107">
    <property type="entry name" value="Band_7"/>
</dbReference>
<accession>A0A2S9GXP1</accession>
<evidence type="ECO:0000313" key="6">
    <source>
        <dbReference type="Proteomes" id="UP000237839"/>
    </source>
</evidence>
<dbReference type="RefSeq" id="WP_105532604.1">
    <property type="nucleotide sequence ID" value="NZ_PUGF01000013.1"/>
</dbReference>
<keyword evidence="3" id="KW-0175">Coiled coil</keyword>
<dbReference type="Gene3D" id="6.10.250.2090">
    <property type="match status" value="1"/>
</dbReference>
<reference evidence="5 6" key="1">
    <citation type="submission" date="2018-02" db="EMBL/GenBank/DDBJ databases">
        <title>Solimicrobium silvestre gen. nov., sp. nov., isolated from alpine forest soil.</title>
        <authorList>
            <person name="Margesin R."/>
            <person name="Albuquerque L."/>
            <person name="Zhang D.-C."/>
            <person name="Froufe H.J.C."/>
            <person name="Severino R."/>
            <person name="Roxo I."/>
            <person name="Egas C."/>
            <person name="Da Costa M.S."/>
        </authorList>
    </citation>
    <scope>NUCLEOTIDE SEQUENCE [LARGE SCALE GENOMIC DNA]</scope>
    <source>
        <strain evidence="5 6">S20-91</strain>
    </source>
</reference>
<dbReference type="AlphaFoldDB" id="A0A2S9GXP1"/>
<dbReference type="InterPro" id="IPR036013">
    <property type="entry name" value="Band_7/SPFH_dom_sf"/>
</dbReference>
<dbReference type="Pfam" id="PF01145">
    <property type="entry name" value="Band_7"/>
    <property type="match status" value="1"/>
</dbReference>
<keyword evidence="5" id="KW-0378">Hydrolase</keyword>
<evidence type="ECO:0000313" key="5">
    <source>
        <dbReference type="EMBL" id="PRC92483.1"/>
    </source>
</evidence>
<feature type="coiled-coil region" evidence="3">
    <location>
        <begin position="171"/>
        <end position="198"/>
    </location>
</feature>
<name>A0A2S9GXP1_9BURK</name>
<dbReference type="SMART" id="SM00244">
    <property type="entry name" value="PHB"/>
    <property type="match status" value="1"/>
</dbReference>
<evidence type="ECO:0000256" key="3">
    <source>
        <dbReference type="SAM" id="Coils"/>
    </source>
</evidence>
<dbReference type="CDD" id="cd08826">
    <property type="entry name" value="SPFH_eoslipins_u1"/>
    <property type="match status" value="1"/>
</dbReference>
<evidence type="ECO:0000259" key="4">
    <source>
        <dbReference type="SMART" id="SM00244"/>
    </source>
</evidence>
<dbReference type="SUPFAM" id="SSF117892">
    <property type="entry name" value="Band 7/SPFH domain"/>
    <property type="match status" value="1"/>
</dbReference>
<sequence>MNELSVFICLALFIFVMAGFRVANQYQRAVVFRLGKLQGLRGPGLYWIIPFFEWQKIIDIRTITISVDQQETITKDNVPVKVTVVIWYAVTDPIRSVVEVRDVDKSVIQVALTSMRNIIGRHTLDDVLKEQERLGADMRQTIDSATEPWGVKVTRVEMRNVEIPESMQRAMAQEAEALREKRARIIKAEAELEAAVKLRDAAKLIMENPAGLELRRMQMITEVGAEQNTTTIIMMPSEFVSMAKGIADFTAKLSNKDA</sequence>
<keyword evidence="5" id="KW-0645">Protease</keyword>
<dbReference type="GO" id="GO:0098552">
    <property type="term" value="C:side of membrane"/>
    <property type="evidence" value="ECO:0007669"/>
    <property type="project" value="UniProtKB-ARBA"/>
</dbReference>
<dbReference type="GO" id="GO:0008233">
    <property type="term" value="F:peptidase activity"/>
    <property type="evidence" value="ECO:0007669"/>
    <property type="project" value="UniProtKB-KW"/>
</dbReference>
<dbReference type="OrthoDB" id="9809197at2"/>
<evidence type="ECO:0000256" key="1">
    <source>
        <dbReference type="ARBA" id="ARBA00004167"/>
    </source>
</evidence>
<feature type="domain" description="Band 7" evidence="4">
    <location>
        <begin position="18"/>
        <end position="175"/>
    </location>
</feature>
<comment type="similarity">
    <text evidence="2">Belongs to the band 7/mec-2 family.</text>
</comment>
<dbReference type="Gene3D" id="3.30.479.30">
    <property type="entry name" value="Band 7 domain"/>
    <property type="match status" value="1"/>
</dbReference>
<dbReference type="Proteomes" id="UP000237839">
    <property type="component" value="Unassembled WGS sequence"/>
</dbReference>
<dbReference type="InterPro" id="IPR001972">
    <property type="entry name" value="Stomatin_HflK_fam"/>
</dbReference>
<gene>
    <name evidence="5" type="ORF">S2091_2858</name>
</gene>
<dbReference type="GO" id="GO:0005886">
    <property type="term" value="C:plasma membrane"/>
    <property type="evidence" value="ECO:0007669"/>
    <property type="project" value="InterPro"/>
</dbReference>
<evidence type="ECO:0000256" key="2">
    <source>
        <dbReference type="ARBA" id="ARBA00008164"/>
    </source>
</evidence>
<dbReference type="PRINTS" id="PR00721">
    <property type="entry name" value="STOMATIN"/>
</dbReference>